<feature type="domain" description="DUF5666" evidence="1">
    <location>
        <begin position="325"/>
        <end position="393"/>
    </location>
</feature>
<dbReference type="AlphaFoldDB" id="A0A1W6URP1"/>
<accession>A0A1W6URP1</accession>
<gene>
    <name evidence="2" type="ORF">K05K4_38890</name>
</gene>
<evidence type="ECO:0000313" key="2">
    <source>
        <dbReference type="EMBL" id="ARP20615.1"/>
    </source>
</evidence>
<sequence>MKKLALISVVGLALSGCGGSGGGSNSDSTSTQPAVKPSVAIGSVEAVNAEESTLTVNGHTYRVSEVVYDDTQVQLADVKPKMVVRVGSDIRQTSDNGVRVILEPTITGRVTAIDHVKKKFTVNGVELQFDDLSDDIEVNDWVMVSSLPTADAGYRVLSVVELDVDNDYPALDNDYELEGRITSIDANAGTFKLGVKVTVTYNNVNQLSIGQWIEAEGEMQNGIFMAHEVEVEGYDVISNDSDVEGIVTWVANDYSEFSLNYRGAFFIDNATRFEDGSKANLKQGQEVEVTSVMKNGKRIATVIEFEQPDFDDNNQWQGKEFECEGYVSNYDAEARTFEIEHCENDADQVLTNTTVVIDAQTRFQGIEELNLNGARVEVEGVIINEQNIAREVELDVYDN</sequence>
<dbReference type="Pfam" id="PF18914">
    <property type="entry name" value="DUF5666"/>
    <property type="match status" value="4"/>
</dbReference>
<feature type="domain" description="DUF5666" evidence="1">
    <location>
        <begin position="244"/>
        <end position="304"/>
    </location>
</feature>
<feature type="domain" description="DUF5666" evidence="1">
    <location>
        <begin position="107"/>
        <end position="151"/>
    </location>
</feature>
<evidence type="ECO:0000259" key="1">
    <source>
        <dbReference type="Pfam" id="PF18914"/>
    </source>
</evidence>
<feature type="domain" description="DUF5666" evidence="1">
    <location>
        <begin position="178"/>
        <end position="230"/>
    </location>
</feature>
<proteinExistence type="predicted"/>
<dbReference type="InterPro" id="IPR043724">
    <property type="entry name" value="DUF5666"/>
</dbReference>
<organism evidence="2">
    <name type="scientific">Vibrio alginolyticus</name>
    <dbReference type="NCBI Taxonomy" id="663"/>
    <lineage>
        <taxon>Bacteria</taxon>
        <taxon>Pseudomonadati</taxon>
        <taxon>Pseudomonadota</taxon>
        <taxon>Gammaproteobacteria</taxon>
        <taxon>Vibrionales</taxon>
        <taxon>Vibrionaceae</taxon>
        <taxon>Vibrio</taxon>
    </lineage>
</organism>
<name>A0A1W6URP1_VIBAL</name>
<dbReference type="EMBL" id="CP017903">
    <property type="protein sequence ID" value="ARP20615.1"/>
    <property type="molecule type" value="Genomic_DNA"/>
</dbReference>
<dbReference type="PROSITE" id="PS51257">
    <property type="entry name" value="PROKAR_LIPOPROTEIN"/>
    <property type="match status" value="1"/>
</dbReference>
<reference evidence="2" key="1">
    <citation type="submission" date="2016-10" db="EMBL/GenBank/DDBJ databases">
        <title>The High Quality Genome of Vibrio alginolyticus K01M1.</title>
        <authorList>
            <person name="Wendling C."/>
            <person name="Chibani C.M."/>
            <person name="Hertel R."/>
            <person name="Sproer C."/>
            <person name="Bunk B."/>
            <person name="Overmann J."/>
            <person name="Roth O."/>
            <person name="Liesegang H."/>
        </authorList>
    </citation>
    <scope>NUCLEOTIDE SEQUENCE</scope>
    <source>
        <strain evidence="2">K05K4</strain>
    </source>
</reference>
<protein>
    <recommendedName>
        <fullName evidence="1">DUF5666 domain-containing protein</fullName>
    </recommendedName>
</protein>
<dbReference type="RefSeq" id="WP_086047334.1">
    <property type="nucleotide sequence ID" value="NZ_CP017890.1"/>
</dbReference>